<dbReference type="Proteomes" id="UP000006727">
    <property type="component" value="Chromosome 21"/>
</dbReference>
<keyword evidence="4 8" id="KW-0808">Transferase</keyword>
<evidence type="ECO:0000256" key="4">
    <source>
        <dbReference type="ARBA" id="ARBA00022679"/>
    </source>
</evidence>
<dbReference type="OMA" id="EWVHAYS"/>
<dbReference type="SFLD" id="SFLDG01017">
    <property type="entry name" value="Polyprenyl_Transferase_Like"/>
    <property type="match status" value="1"/>
</dbReference>
<proteinExistence type="inferred from homology"/>
<keyword evidence="11" id="KW-1185">Reference proteome</keyword>
<dbReference type="CDD" id="cd00685">
    <property type="entry name" value="Trans_IPPS_HT"/>
    <property type="match status" value="1"/>
</dbReference>
<evidence type="ECO:0000313" key="11">
    <source>
        <dbReference type="Proteomes" id="UP000006727"/>
    </source>
</evidence>
<dbReference type="GO" id="GO:0046872">
    <property type="term" value="F:metal ion binding"/>
    <property type="evidence" value="ECO:0007669"/>
    <property type="project" value="UniProtKB-KW"/>
</dbReference>
<dbReference type="PANTHER" id="PTHR43281:SF1">
    <property type="entry name" value="FARNESYL DIPHOSPHATE SYNTHASE"/>
    <property type="match status" value="1"/>
</dbReference>
<comment type="cofactor">
    <cofactor evidence="1">
        <name>Mg(2+)</name>
        <dbReference type="ChEBI" id="CHEBI:18420"/>
    </cofactor>
</comment>
<dbReference type="RefSeq" id="XP_024359701.1">
    <property type="nucleotide sequence ID" value="XM_024503933.2"/>
</dbReference>
<dbReference type="NCBIfam" id="NF045485">
    <property type="entry name" value="FPPsyn"/>
    <property type="match status" value="1"/>
</dbReference>
<dbReference type="EnsemblPlants" id="Pp3c21_14800V3.2">
    <property type="protein sequence ID" value="Pp3c21_14800V3.2"/>
    <property type="gene ID" value="Pp3c21_14800"/>
</dbReference>
<evidence type="ECO:0000256" key="5">
    <source>
        <dbReference type="ARBA" id="ARBA00022723"/>
    </source>
</evidence>
<protein>
    <recommendedName>
        <fullName evidence="12">Geranylgeranyl diphosphate synthase</fullName>
    </recommendedName>
</protein>
<dbReference type="SFLD" id="SFLDS00005">
    <property type="entry name" value="Isoprenoid_Synthase_Type_I"/>
    <property type="match status" value="1"/>
</dbReference>
<dbReference type="InterPro" id="IPR054848">
    <property type="entry name" value="GGPPSyn_CRT-like"/>
</dbReference>
<dbReference type="Gramene" id="Pp3c21_14800V3.2">
    <property type="protein sequence ID" value="Pp3c21_14800V3.2"/>
    <property type="gene ID" value="Pp3c21_14800"/>
</dbReference>
<dbReference type="Gene3D" id="1.10.600.10">
    <property type="entry name" value="Farnesyl Diphosphate Synthase"/>
    <property type="match status" value="1"/>
</dbReference>
<keyword evidence="6" id="KW-0460">Magnesium</keyword>
<evidence type="ECO:0000256" key="6">
    <source>
        <dbReference type="ARBA" id="ARBA00022842"/>
    </source>
</evidence>
<evidence type="ECO:0000313" key="10">
    <source>
        <dbReference type="EnsemblPlants" id="Pp3c21_14800V3.1"/>
    </source>
</evidence>
<dbReference type="GeneID" id="112274430"/>
<dbReference type="InterPro" id="IPR053378">
    <property type="entry name" value="Prenyl_diphosphate_synthase"/>
</dbReference>
<keyword evidence="7" id="KW-0414">Isoprene biosynthesis</keyword>
<dbReference type="Gramene" id="Pp3c21_14800V3.1">
    <property type="protein sequence ID" value="Pp3c21_14800V3.1"/>
    <property type="gene ID" value="Pp3c21_14800"/>
</dbReference>
<dbReference type="GO" id="GO:0008299">
    <property type="term" value="P:isoprenoid biosynthetic process"/>
    <property type="evidence" value="ECO:0007669"/>
    <property type="project" value="UniProtKB-KW"/>
</dbReference>
<reference evidence="10" key="3">
    <citation type="submission" date="2020-12" db="UniProtKB">
        <authorList>
            <consortium name="EnsemblPlants"/>
        </authorList>
    </citation>
    <scope>IDENTIFICATION</scope>
</reference>
<gene>
    <name evidence="10" type="primary">LOC112274430</name>
    <name evidence="9" type="ORF">PHYPA_026187</name>
</gene>
<dbReference type="EnsemblPlants" id="Pp3c21_14800V3.1">
    <property type="protein sequence ID" value="Pp3c21_14800V3.1"/>
    <property type="gene ID" value="Pp3c21_14800"/>
</dbReference>
<dbReference type="PROSITE" id="PS00723">
    <property type="entry name" value="POLYPRENYL_SYNTHASE_1"/>
    <property type="match status" value="1"/>
</dbReference>
<evidence type="ECO:0000256" key="8">
    <source>
        <dbReference type="RuleBase" id="RU004466"/>
    </source>
</evidence>
<dbReference type="GO" id="GO:0005737">
    <property type="term" value="C:cytoplasm"/>
    <property type="evidence" value="ECO:0007669"/>
    <property type="project" value="UniProtKB-ARBA"/>
</dbReference>
<dbReference type="EMBL" id="ABEU02000021">
    <property type="protein sequence ID" value="PNR32062.1"/>
    <property type="molecule type" value="Genomic_DNA"/>
</dbReference>
<dbReference type="PROSITE" id="PS00444">
    <property type="entry name" value="POLYPRENYL_SYNTHASE_2"/>
    <property type="match status" value="1"/>
</dbReference>
<dbReference type="STRING" id="3218.A0A2K1IS14"/>
<dbReference type="GO" id="GO:0004659">
    <property type="term" value="F:prenyltransferase activity"/>
    <property type="evidence" value="ECO:0000318"/>
    <property type="project" value="GO_Central"/>
</dbReference>
<evidence type="ECO:0000256" key="3">
    <source>
        <dbReference type="ARBA" id="ARBA00006706"/>
    </source>
</evidence>
<evidence type="ECO:0008006" key="12">
    <source>
        <dbReference type="Google" id="ProtNLM"/>
    </source>
</evidence>
<reference evidence="9 11" key="2">
    <citation type="journal article" date="2018" name="Plant J.">
        <title>The Physcomitrella patens chromosome-scale assembly reveals moss genome structure and evolution.</title>
        <authorList>
            <person name="Lang D."/>
            <person name="Ullrich K.K."/>
            <person name="Murat F."/>
            <person name="Fuchs J."/>
            <person name="Jenkins J."/>
            <person name="Haas F.B."/>
            <person name="Piednoel M."/>
            <person name="Gundlach H."/>
            <person name="Van Bel M."/>
            <person name="Meyberg R."/>
            <person name="Vives C."/>
            <person name="Morata J."/>
            <person name="Symeonidi A."/>
            <person name="Hiss M."/>
            <person name="Muchero W."/>
            <person name="Kamisugi Y."/>
            <person name="Saleh O."/>
            <person name="Blanc G."/>
            <person name="Decker E.L."/>
            <person name="van Gessel N."/>
            <person name="Grimwood J."/>
            <person name="Hayes R.D."/>
            <person name="Graham S.W."/>
            <person name="Gunter L.E."/>
            <person name="McDaniel S.F."/>
            <person name="Hoernstein S.N.W."/>
            <person name="Larsson A."/>
            <person name="Li F.W."/>
            <person name="Perroud P.F."/>
            <person name="Phillips J."/>
            <person name="Ranjan P."/>
            <person name="Rokshar D.S."/>
            <person name="Rothfels C.J."/>
            <person name="Schneider L."/>
            <person name="Shu S."/>
            <person name="Stevenson D.W."/>
            <person name="Thummler F."/>
            <person name="Tillich M."/>
            <person name="Villarreal Aguilar J.C."/>
            <person name="Widiez T."/>
            <person name="Wong G.K."/>
            <person name="Wymore A."/>
            <person name="Zhang Y."/>
            <person name="Zimmer A.D."/>
            <person name="Quatrano R.S."/>
            <person name="Mayer K.F.X."/>
            <person name="Goodstein D."/>
            <person name="Casacuberta J.M."/>
            <person name="Vandepoele K."/>
            <person name="Reski R."/>
            <person name="Cuming A.C."/>
            <person name="Tuskan G.A."/>
            <person name="Maumus F."/>
            <person name="Salse J."/>
            <person name="Schmutz J."/>
            <person name="Rensing S.A."/>
        </authorList>
    </citation>
    <scope>NUCLEOTIDE SEQUENCE [LARGE SCALE GENOMIC DNA]</scope>
    <source>
        <strain evidence="10 11">cv. Gransden 2004</strain>
    </source>
</reference>
<dbReference type="PANTHER" id="PTHR43281">
    <property type="entry name" value="FARNESYL DIPHOSPHATE SYNTHASE"/>
    <property type="match status" value="1"/>
</dbReference>
<dbReference type="PaxDb" id="3218-PP1S167_155V6.1"/>
<evidence type="ECO:0000313" key="9">
    <source>
        <dbReference type="EMBL" id="PNR32062.1"/>
    </source>
</evidence>
<dbReference type="OrthoDB" id="6921389at2759"/>
<dbReference type="InterPro" id="IPR000092">
    <property type="entry name" value="Polyprenyl_synt"/>
</dbReference>
<dbReference type="AlphaFoldDB" id="A0A2K1IS14"/>
<sequence length="387" mass="41514">MGSTVVSYSSQCVGLAAPTNIVARVSGADLDRISGRTHMSTQFYGVRSGALGAKGWVRSSTRICTRIPVLIIKARVVNEVEDIFPDAVSKSLEFDLDSYLRAKAKAVNVALDKAVPMQYPEKIREAMRYSLLAGGKRVRPALCIAACELVGGNEDLAMPSACAMEMVHTMSLIHDDLPCMDDDDLRRGKPTNHKAFGEDTAVLAGDALLAYAFEHIARATTGVPADRVLRVIAHLGKAVGSEGLVAGQIVDIASEGDRTVGLEILEYVHTHKTAVLLESAVVSGAILGGASEDEISRLSNYARNVGLLFQVVDDILDVTKSSAELGKTAGKDLVADKATYPKLLGLEKSRAFAEELIRKAKDQLSVFDQQKVAPLLGLADYIAYRQN</sequence>
<name>A0A2K1IS14_PHYPA</name>
<dbReference type="NCBIfam" id="NF045685">
    <property type="entry name" value="GGPPSynCrtE"/>
    <property type="match status" value="1"/>
</dbReference>
<dbReference type="Pfam" id="PF00348">
    <property type="entry name" value="polyprenyl_synt"/>
    <property type="match status" value="1"/>
</dbReference>
<evidence type="ECO:0000256" key="2">
    <source>
        <dbReference type="ARBA" id="ARBA00005128"/>
    </source>
</evidence>
<dbReference type="SUPFAM" id="SSF48576">
    <property type="entry name" value="Terpenoid synthases"/>
    <property type="match status" value="1"/>
</dbReference>
<dbReference type="InterPro" id="IPR033749">
    <property type="entry name" value="Polyprenyl_synt_CS"/>
</dbReference>
<comment type="pathway">
    <text evidence="2">Isoprenoid biosynthesis.</text>
</comment>
<dbReference type="InterPro" id="IPR008949">
    <property type="entry name" value="Isoprenoid_synthase_dom_sf"/>
</dbReference>
<evidence type="ECO:0000256" key="1">
    <source>
        <dbReference type="ARBA" id="ARBA00001946"/>
    </source>
</evidence>
<comment type="similarity">
    <text evidence="3 8">Belongs to the FPP/GGPP synthase family.</text>
</comment>
<keyword evidence="5" id="KW-0479">Metal-binding</keyword>
<dbReference type="FunFam" id="1.10.600.10:FF:000001">
    <property type="entry name" value="Geranylgeranyl diphosphate synthase"/>
    <property type="match status" value="1"/>
</dbReference>
<evidence type="ECO:0000256" key="7">
    <source>
        <dbReference type="ARBA" id="ARBA00023229"/>
    </source>
</evidence>
<reference evidence="9 11" key="1">
    <citation type="journal article" date="2008" name="Science">
        <title>The Physcomitrella genome reveals evolutionary insights into the conquest of land by plants.</title>
        <authorList>
            <person name="Rensing S."/>
            <person name="Lang D."/>
            <person name="Zimmer A."/>
            <person name="Terry A."/>
            <person name="Salamov A."/>
            <person name="Shapiro H."/>
            <person name="Nishiyama T."/>
            <person name="Perroud P.-F."/>
            <person name="Lindquist E."/>
            <person name="Kamisugi Y."/>
            <person name="Tanahashi T."/>
            <person name="Sakakibara K."/>
            <person name="Fujita T."/>
            <person name="Oishi K."/>
            <person name="Shin-I T."/>
            <person name="Kuroki Y."/>
            <person name="Toyoda A."/>
            <person name="Suzuki Y."/>
            <person name="Hashimoto A."/>
            <person name="Yamaguchi K."/>
            <person name="Sugano A."/>
            <person name="Kohara Y."/>
            <person name="Fujiyama A."/>
            <person name="Anterola A."/>
            <person name="Aoki S."/>
            <person name="Ashton N."/>
            <person name="Barbazuk W.B."/>
            <person name="Barker E."/>
            <person name="Bennetzen J."/>
            <person name="Bezanilla M."/>
            <person name="Blankenship R."/>
            <person name="Cho S.H."/>
            <person name="Dutcher S."/>
            <person name="Estelle M."/>
            <person name="Fawcett J.A."/>
            <person name="Gundlach H."/>
            <person name="Hanada K."/>
            <person name="Heyl A."/>
            <person name="Hicks K.A."/>
            <person name="Hugh J."/>
            <person name="Lohr M."/>
            <person name="Mayer K."/>
            <person name="Melkozernov A."/>
            <person name="Murata T."/>
            <person name="Nelson D."/>
            <person name="Pils B."/>
            <person name="Prigge M."/>
            <person name="Reiss B."/>
            <person name="Renner T."/>
            <person name="Rombauts S."/>
            <person name="Rushton P."/>
            <person name="Sanderfoot A."/>
            <person name="Schween G."/>
            <person name="Shiu S.-H."/>
            <person name="Stueber K."/>
            <person name="Theodoulou F.L."/>
            <person name="Tu H."/>
            <person name="Van de Peer Y."/>
            <person name="Verrier P.J."/>
            <person name="Waters E."/>
            <person name="Wood A."/>
            <person name="Yang L."/>
            <person name="Cove D."/>
            <person name="Cuming A."/>
            <person name="Hasebe M."/>
            <person name="Lucas S."/>
            <person name="Mishler D.B."/>
            <person name="Reski R."/>
            <person name="Grigoriev I."/>
            <person name="Quatrano R.S."/>
            <person name="Boore J.L."/>
        </authorList>
    </citation>
    <scope>NUCLEOTIDE SEQUENCE [LARGE SCALE GENOMIC DNA]</scope>
    <source>
        <strain evidence="10 11">cv. Gransden 2004</strain>
    </source>
</reference>
<accession>A0A2K1IS14</accession>
<organism evidence="9">
    <name type="scientific">Physcomitrium patens</name>
    <name type="common">Spreading-leaved earth moss</name>
    <name type="synonym">Physcomitrella patens</name>
    <dbReference type="NCBI Taxonomy" id="3218"/>
    <lineage>
        <taxon>Eukaryota</taxon>
        <taxon>Viridiplantae</taxon>
        <taxon>Streptophyta</taxon>
        <taxon>Embryophyta</taxon>
        <taxon>Bryophyta</taxon>
        <taxon>Bryophytina</taxon>
        <taxon>Bryopsida</taxon>
        <taxon>Funariidae</taxon>
        <taxon>Funariales</taxon>
        <taxon>Funariaceae</taxon>
        <taxon>Physcomitrium</taxon>
    </lineage>
</organism>